<comment type="subcellular location">
    <subcellularLocation>
        <location evidence="1">Golgi apparatus membrane</location>
        <topology evidence="1">Peripheral membrane protein</topology>
    </subcellularLocation>
</comment>
<keyword evidence="4" id="KW-0813">Transport</keyword>
<evidence type="ECO:0000256" key="7">
    <source>
        <dbReference type="ARBA" id="ARBA00023136"/>
    </source>
</evidence>
<evidence type="ECO:0000256" key="4">
    <source>
        <dbReference type="ARBA" id="ARBA00022448"/>
    </source>
</evidence>
<evidence type="ECO:0000256" key="9">
    <source>
        <dbReference type="SAM" id="MobiDB-lite"/>
    </source>
</evidence>
<accession>A0A6A6B307</accession>
<evidence type="ECO:0000256" key="2">
    <source>
        <dbReference type="ARBA" id="ARBA00006419"/>
    </source>
</evidence>
<dbReference type="PANTHER" id="PTHR21311:SF0">
    <property type="entry name" value="CONSERVED OLIGOMERIC GOLGI COMPLEX SUBUNIT 8"/>
    <property type="match status" value="1"/>
</dbReference>
<evidence type="ECO:0000256" key="5">
    <source>
        <dbReference type="ARBA" id="ARBA00022927"/>
    </source>
</evidence>
<dbReference type="OrthoDB" id="1661054at2759"/>
<dbReference type="EMBL" id="ML995496">
    <property type="protein sequence ID" value="KAF2138569.1"/>
    <property type="molecule type" value="Genomic_DNA"/>
</dbReference>
<dbReference type="GO" id="GO:0006891">
    <property type="term" value="P:intra-Golgi vesicle-mediated transport"/>
    <property type="evidence" value="ECO:0007669"/>
    <property type="project" value="TreeGrafter"/>
</dbReference>
<dbReference type="Proteomes" id="UP000799438">
    <property type="component" value="Unassembled WGS sequence"/>
</dbReference>
<evidence type="ECO:0000256" key="3">
    <source>
        <dbReference type="ARBA" id="ARBA00020983"/>
    </source>
</evidence>
<keyword evidence="11" id="KW-1185">Reference proteome</keyword>
<organism evidence="10 11">
    <name type="scientific">Aplosporella prunicola CBS 121167</name>
    <dbReference type="NCBI Taxonomy" id="1176127"/>
    <lineage>
        <taxon>Eukaryota</taxon>
        <taxon>Fungi</taxon>
        <taxon>Dikarya</taxon>
        <taxon>Ascomycota</taxon>
        <taxon>Pezizomycotina</taxon>
        <taxon>Dothideomycetes</taxon>
        <taxon>Dothideomycetes incertae sedis</taxon>
        <taxon>Botryosphaeriales</taxon>
        <taxon>Aplosporellaceae</taxon>
        <taxon>Aplosporella</taxon>
    </lineage>
</organism>
<evidence type="ECO:0000256" key="8">
    <source>
        <dbReference type="ARBA" id="ARBA00031347"/>
    </source>
</evidence>
<keyword evidence="6" id="KW-0333">Golgi apparatus</keyword>
<evidence type="ECO:0000313" key="10">
    <source>
        <dbReference type="EMBL" id="KAF2138569.1"/>
    </source>
</evidence>
<keyword evidence="5" id="KW-0653">Protein transport</keyword>
<sequence>MADPLYHLLVAPDSAAATAYLNHLQALDLASLCDTEPQSLAQQQASTNRSLQALSKRSHKSIIASSQRLADLSTALPDLQRATAALHHALPELETASAAFEQRYSRSADNAVLDRRRKAMLVARNIDRVADVLELPTLLSSAIAAGAPAQGSAAAMTATTSTANYTAALDLQAHIKRLRTLYPAVGLVDDIAKQADAEMKAMATNLVASLQGPGIKLAGAMRTVGWLRRVAPELDEGWSGGSGGGYSRRGGGGAGAGKGAAANAEGALGALFLVCRLANLLSTLEALEPLRELADQESAKRAAGGGGGAARTPWAGGQQTERYLKRYIELFREQSFAIVSMYKSIFPSALPAPGSSDEGGAGADAGDGADEPDNLQPLPSALASFPLHLVELLAETLRAYMPNVRERASRDSLLTQVLYCANSLGRLGGDFGMVLALLAEELQEEGEGGEGEGEDDEEEEWVEVMKKHRVQASRLELLASGVGAGRTAQAAG</sequence>
<feature type="region of interest" description="Disordered" evidence="9">
    <location>
        <begin position="353"/>
        <end position="378"/>
    </location>
</feature>
<name>A0A6A6B307_9PEZI</name>
<proteinExistence type="inferred from homology"/>
<protein>
    <recommendedName>
        <fullName evidence="3">Conserved oligomeric Golgi complex subunit 8</fullName>
    </recommendedName>
    <alternativeName>
        <fullName evidence="8">Component of oligomeric Golgi complex 8</fullName>
    </alternativeName>
</protein>
<dbReference type="AlphaFoldDB" id="A0A6A6B307"/>
<dbReference type="RefSeq" id="XP_033394282.1">
    <property type="nucleotide sequence ID" value="XM_033537340.1"/>
</dbReference>
<comment type="similarity">
    <text evidence="2">Belongs to the COG8 family.</text>
</comment>
<keyword evidence="7" id="KW-0472">Membrane</keyword>
<dbReference type="InterPro" id="IPR007255">
    <property type="entry name" value="COG8"/>
</dbReference>
<dbReference type="Pfam" id="PF04124">
    <property type="entry name" value="Dor1"/>
    <property type="match status" value="2"/>
</dbReference>
<dbReference type="GeneID" id="54294836"/>
<dbReference type="GO" id="GO:0000139">
    <property type="term" value="C:Golgi membrane"/>
    <property type="evidence" value="ECO:0007669"/>
    <property type="project" value="UniProtKB-SubCell"/>
</dbReference>
<reference evidence="10" key="1">
    <citation type="journal article" date="2020" name="Stud. Mycol.">
        <title>101 Dothideomycetes genomes: a test case for predicting lifestyles and emergence of pathogens.</title>
        <authorList>
            <person name="Haridas S."/>
            <person name="Albert R."/>
            <person name="Binder M."/>
            <person name="Bloem J."/>
            <person name="Labutti K."/>
            <person name="Salamov A."/>
            <person name="Andreopoulos B."/>
            <person name="Baker S."/>
            <person name="Barry K."/>
            <person name="Bills G."/>
            <person name="Bluhm B."/>
            <person name="Cannon C."/>
            <person name="Castanera R."/>
            <person name="Culley D."/>
            <person name="Daum C."/>
            <person name="Ezra D."/>
            <person name="Gonzalez J."/>
            <person name="Henrissat B."/>
            <person name="Kuo A."/>
            <person name="Liang C."/>
            <person name="Lipzen A."/>
            <person name="Lutzoni F."/>
            <person name="Magnuson J."/>
            <person name="Mondo S."/>
            <person name="Nolan M."/>
            <person name="Ohm R."/>
            <person name="Pangilinan J."/>
            <person name="Park H.-J."/>
            <person name="Ramirez L."/>
            <person name="Alfaro M."/>
            <person name="Sun H."/>
            <person name="Tritt A."/>
            <person name="Yoshinaga Y."/>
            <person name="Zwiers L.-H."/>
            <person name="Turgeon B."/>
            <person name="Goodwin S."/>
            <person name="Spatafora J."/>
            <person name="Crous P."/>
            <person name="Grigoriev I."/>
        </authorList>
    </citation>
    <scope>NUCLEOTIDE SEQUENCE</scope>
    <source>
        <strain evidence="10">CBS 121167</strain>
    </source>
</reference>
<evidence type="ECO:0000256" key="6">
    <source>
        <dbReference type="ARBA" id="ARBA00023034"/>
    </source>
</evidence>
<evidence type="ECO:0000256" key="1">
    <source>
        <dbReference type="ARBA" id="ARBA00004395"/>
    </source>
</evidence>
<dbReference type="GO" id="GO:0017119">
    <property type="term" value="C:Golgi transport complex"/>
    <property type="evidence" value="ECO:0007669"/>
    <property type="project" value="InterPro"/>
</dbReference>
<dbReference type="GO" id="GO:0015031">
    <property type="term" value="P:protein transport"/>
    <property type="evidence" value="ECO:0007669"/>
    <property type="project" value="UniProtKB-KW"/>
</dbReference>
<dbReference type="PANTHER" id="PTHR21311">
    <property type="entry name" value="CONSERVED OLIGOMERIC GOLGI COMPLEX COMPONENT 8"/>
    <property type="match status" value="1"/>
</dbReference>
<gene>
    <name evidence="10" type="ORF">K452DRAFT_233911</name>
</gene>
<evidence type="ECO:0000313" key="11">
    <source>
        <dbReference type="Proteomes" id="UP000799438"/>
    </source>
</evidence>